<dbReference type="InterPro" id="IPR000014">
    <property type="entry name" value="PAS"/>
</dbReference>
<dbReference type="PRINTS" id="PR00344">
    <property type="entry name" value="BCTRLSENSOR"/>
</dbReference>
<evidence type="ECO:0000259" key="7">
    <source>
        <dbReference type="PROSITE" id="PS50109"/>
    </source>
</evidence>
<feature type="domain" description="PAC" evidence="9">
    <location>
        <begin position="231"/>
        <end position="283"/>
    </location>
</feature>
<comment type="caution">
    <text evidence="10">The sequence shown here is derived from an EMBL/GenBank/DDBJ whole genome shotgun (WGS) entry which is preliminary data.</text>
</comment>
<dbReference type="STRING" id="1220578.FPE01S_01_14370"/>
<feature type="coiled-coil region" evidence="6">
    <location>
        <begin position="401"/>
        <end position="428"/>
    </location>
</feature>
<dbReference type="Gene3D" id="1.10.287.130">
    <property type="match status" value="1"/>
</dbReference>
<dbReference type="SMART" id="SM00091">
    <property type="entry name" value="PAS"/>
    <property type="match status" value="3"/>
</dbReference>
<dbReference type="PROSITE" id="PS50109">
    <property type="entry name" value="HIS_KIN"/>
    <property type="match status" value="1"/>
</dbReference>
<dbReference type="InterPro" id="IPR036890">
    <property type="entry name" value="HATPase_C_sf"/>
</dbReference>
<dbReference type="PROSITE" id="PS50112">
    <property type="entry name" value="PAS"/>
    <property type="match status" value="2"/>
</dbReference>
<dbReference type="SMART" id="SM00388">
    <property type="entry name" value="HisKA"/>
    <property type="match status" value="1"/>
</dbReference>
<keyword evidence="11" id="KW-1185">Reference proteome</keyword>
<dbReference type="EC" id="2.7.13.3" evidence="2"/>
<gene>
    <name evidence="10" type="ORF">FPE01S_01_14370</name>
</gene>
<dbReference type="GO" id="GO:0000155">
    <property type="term" value="F:phosphorelay sensor kinase activity"/>
    <property type="evidence" value="ECO:0007669"/>
    <property type="project" value="InterPro"/>
</dbReference>
<reference evidence="10 11" key="1">
    <citation type="submission" date="2015-04" db="EMBL/GenBank/DDBJ databases">
        <title>Whole genome shotgun sequence of Flavihumibacter petaseus NBRC 106054.</title>
        <authorList>
            <person name="Miyazawa S."/>
            <person name="Hosoyama A."/>
            <person name="Hashimoto M."/>
            <person name="Noguchi M."/>
            <person name="Tsuchikane K."/>
            <person name="Ohji S."/>
            <person name="Yamazoe A."/>
            <person name="Ichikawa N."/>
            <person name="Kimura A."/>
            <person name="Fujita N."/>
        </authorList>
    </citation>
    <scope>NUCLEOTIDE SEQUENCE [LARGE SCALE GENOMIC DNA]</scope>
    <source>
        <strain evidence="10 11">NBRC 106054</strain>
    </source>
</reference>
<dbReference type="InterPro" id="IPR003661">
    <property type="entry name" value="HisK_dim/P_dom"/>
</dbReference>
<keyword evidence="6" id="KW-0175">Coiled coil</keyword>
<feature type="domain" description="PAC" evidence="9">
    <location>
        <begin position="361"/>
        <end position="413"/>
    </location>
</feature>
<dbReference type="SMART" id="SM00387">
    <property type="entry name" value="HATPase_c"/>
    <property type="match status" value="1"/>
</dbReference>
<dbReference type="NCBIfam" id="TIGR00229">
    <property type="entry name" value="sensory_box"/>
    <property type="match status" value="3"/>
</dbReference>
<dbReference type="PANTHER" id="PTHR43304:SF1">
    <property type="entry name" value="PAC DOMAIN-CONTAINING PROTEIN"/>
    <property type="match status" value="1"/>
</dbReference>
<dbReference type="InterPro" id="IPR035965">
    <property type="entry name" value="PAS-like_dom_sf"/>
</dbReference>
<dbReference type="Gene3D" id="3.30.565.10">
    <property type="entry name" value="Histidine kinase-like ATPase, C-terminal domain"/>
    <property type="match status" value="1"/>
</dbReference>
<dbReference type="Pfam" id="PF08447">
    <property type="entry name" value="PAS_3"/>
    <property type="match status" value="3"/>
</dbReference>
<dbReference type="PROSITE" id="PS50113">
    <property type="entry name" value="PAC"/>
    <property type="match status" value="2"/>
</dbReference>
<dbReference type="CDD" id="cd00130">
    <property type="entry name" value="PAS"/>
    <property type="match status" value="3"/>
</dbReference>
<dbReference type="SUPFAM" id="SSF47384">
    <property type="entry name" value="Homodimeric domain of signal transducing histidine kinase"/>
    <property type="match status" value="1"/>
</dbReference>
<organism evidence="10 11">
    <name type="scientific">Flavihumibacter petaseus NBRC 106054</name>
    <dbReference type="NCBI Taxonomy" id="1220578"/>
    <lineage>
        <taxon>Bacteria</taxon>
        <taxon>Pseudomonadati</taxon>
        <taxon>Bacteroidota</taxon>
        <taxon>Chitinophagia</taxon>
        <taxon>Chitinophagales</taxon>
        <taxon>Chitinophagaceae</taxon>
        <taxon>Flavihumibacter</taxon>
    </lineage>
</organism>
<keyword evidence="5 10" id="KW-0418">Kinase</keyword>
<dbReference type="Pfam" id="PF02518">
    <property type="entry name" value="HATPase_c"/>
    <property type="match status" value="1"/>
</dbReference>
<accession>A0A0E9MXJ5</accession>
<dbReference type="SMART" id="SM00086">
    <property type="entry name" value="PAC"/>
    <property type="match status" value="3"/>
</dbReference>
<keyword evidence="4" id="KW-0808">Transferase</keyword>
<proteinExistence type="predicted"/>
<dbReference type="PANTHER" id="PTHR43304">
    <property type="entry name" value="PHYTOCHROME-LIKE PROTEIN CPH1"/>
    <property type="match status" value="1"/>
</dbReference>
<dbReference type="SUPFAM" id="SSF55785">
    <property type="entry name" value="PYP-like sensor domain (PAS domain)"/>
    <property type="match status" value="3"/>
</dbReference>
<dbReference type="InterPro" id="IPR013655">
    <property type="entry name" value="PAS_fold_3"/>
</dbReference>
<name>A0A0E9MXJ5_9BACT</name>
<dbReference type="InterPro" id="IPR052162">
    <property type="entry name" value="Sensor_kinase/Photoreceptor"/>
</dbReference>
<dbReference type="InterPro" id="IPR005467">
    <property type="entry name" value="His_kinase_dom"/>
</dbReference>
<evidence type="ECO:0000313" key="10">
    <source>
        <dbReference type="EMBL" id="GAO42422.1"/>
    </source>
</evidence>
<evidence type="ECO:0000259" key="8">
    <source>
        <dbReference type="PROSITE" id="PS50112"/>
    </source>
</evidence>
<dbReference type="InterPro" id="IPR036097">
    <property type="entry name" value="HisK_dim/P_sf"/>
</dbReference>
<dbReference type="InterPro" id="IPR003594">
    <property type="entry name" value="HATPase_dom"/>
</dbReference>
<evidence type="ECO:0000256" key="3">
    <source>
        <dbReference type="ARBA" id="ARBA00022553"/>
    </source>
</evidence>
<dbReference type="AlphaFoldDB" id="A0A0E9MXJ5"/>
<dbReference type="InterPro" id="IPR001610">
    <property type="entry name" value="PAC"/>
</dbReference>
<feature type="domain" description="PAS" evidence="8">
    <location>
        <begin position="23"/>
        <end position="96"/>
    </location>
</feature>
<evidence type="ECO:0000256" key="6">
    <source>
        <dbReference type="SAM" id="Coils"/>
    </source>
</evidence>
<evidence type="ECO:0000256" key="1">
    <source>
        <dbReference type="ARBA" id="ARBA00000085"/>
    </source>
</evidence>
<dbReference type="EMBL" id="BBWV01000001">
    <property type="protein sequence ID" value="GAO42422.1"/>
    <property type="molecule type" value="Genomic_DNA"/>
</dbReference>
<evidence type="ECO:0000313" key="11">
    <source>
        <dbReference type="Proteomes" id="UP000033121"/>
    </source>
</evidence>
<protein>
    <recommendedName>
        <fullName evidence="2">histidine kinase</fullName>
        <ecNumber evidence="2">2.7.13.3</ecNumber>
    </recommendedName>
</protein>
<dbReference type="OrthoDB" id="9124519at2"/>
<dbReference type="SUPFAM" id="SSF55874">
    <property type="entry name" value="ATPase domain of HSP90 chaperone/DNA topoisomerase II/histidine kinase"/>
    <property type="match status" value="1"/>
</dbReference>
<evidence type="ECO:0000256" key="2">
    <source>
        <dbReference type="ARBA" id="ARBA00012438"/>
    </source>
</evidence>
<evidence type="ECO:0000259" key="9">
    <source>
        <dbReference type="PROSITE" id="PS50113"/>
    </source>
</evidence>
<feature type="domain" description="PAS" evidence="8">
    <location>
        <begin position="155"/>
        <end position="228"/>
    </location>
</feature>
<dbReference type="RefSeq" id="WP_052955575.1">
    <property type="nucleotide sequence ID" value="NZ_BBWV01000001.1"/>
</dbReference>
<evidence type="ECO:0000256" key="5">
    <source>
        <dbReference type="ARBA" id="ARBA00022777"/>
    </source>
</evidence>
<feature type="domain" description="Histidine kinase" evidence="7">
    <location>
        <begin position="431"/>
        <end position="658"/>
    </location>
</feature>
<dbReference type="InterPro" id="IPR000700">
    <property type="entry name" value="PAS-assoc_C"/>
</dbReference>
<evidence type="ECO:0000256" key="4">
    <source>
        <dbReference type="ARBA" id="ARBA00022679"/>
    </source>
</evidence>
<dbReference type="Gene3D" id="3.30.450.20">
    <property type="entry name" value="PAS domain"/>
    <property type="match status" value="3"/>
</dbReference>
<dbReference type="CDD" id="cd00082">
    <property type="entry name" value="HisKA"/>
    <property type="match status" value="1"/>
</dbReference>
<keyword evidence="3" id="KW-0597">Phosphoprotein</keyword>
<dbReference type="Pfam" id="PF00512">
    <property type="entry name" value="HisKA"/>
    <property type="match status" value="1"/>
</dbReference>
<dbReference type="Proteomes" id="UP000033121">
    <property type="component" value="Unassembled WGS sequence"/>
</dbReference>
<comment type="catalytic activity">
    <reaction evidence="1">
        <text>ATP + protein L-histidine = ADP + protein N-phospho-L-histidine.</text>
        <dbReference type="EC" id="2.7.13.3"/>
    </reaction>
</comment>
<dbReference type="InterPro" id="IPR004358">
    <property type="entry name" value="Sig_transdc_His_kin-like_C"/>
</dbReference>
<sequence length="658" mass="75951">MDNGKDGNPLQQLRSLLASGESNEDLLLQFTDLFPALIYVYDAEKKKLRYINKRITDLLGYEWEDVSKWNNDLSELVFSEDRPLVEAELKKYYGLEGHSSHSYNCRLLHKGGDFRYFKTVGTVLRRTEGGSAESMLFLAQDITEQVKGEQEKLAAYALMDETEKMLRMGMWNLDLNSDKMEWSDGMYDLMGYTREEMPVVTHSFYLGHLLENERELVKEKLEESFETGNELRADYSILRKDGSRLFVNSLGKPVRDESGKVISVNGINRDISSQYLQNLEYKANKDMLKQTEQMLRYGVFIWDLQADIAQWTEGLFNIFEMEGVTRQAIINTSWYQSHVLEEDLPRFREALDKAMTDHGTWECDYSIITAKGNLKSVHSIGNIIKTSHGEPVRMVGITRDITSFKKTENELNRNLRELNRSNMELEEFAYAASHDMQEPLRKITTFGSRLKNKYSSLLNEEGRMYIDRMQIASENMRTLIDNLLELSRVSRTIQIFMPVQLDKIVQDSLSDMEITIDETKAEIIIHPLPAIEGIPSQLRQMFTNLISNALKFRKPEIRPFIEISSMRLGKKAKEEHYLLPDRNYIQIDIADNGIGFDQEYENRIFQIFQRLHGKSEYAGSGIGLAICKRIAERHQGLISAKGEEGKGAIFSIILPENQ</sequence>